<name>A0ABY5BC75_BURGL</name>
<keyword evidence="1" id="KW-0614">Plasmid</keyword>
<protein>
    <submittedName>
        <fullName evidence="1">Uncharacterized protein</fullName>
    </submittedName>
</protein>
<keyword evidence="2" id="KW-1185">Reference proteome</keyword>
<proteinExistence type="predicted"/>
<evidence type="ECO:0000313" key="2">
    <source>
        <dbReference type="Proteomes" id="UP001056386"/>
    </source>
</evidence>
<evidence type="ECO:0000313" key="1">
    <source>
        <dbReference type="EMBL" id="USS44143.1"/>
    </source>
</evidence>
<organism evidence="1 2">
    <name type="scientific">Burkholderia glumae</name>
    <name type="common">Pseudomonas glumae</name>
    <dbReference type="NCBI Taxonomy" id="337"/>
    <lineage>
        <taxon>Bacteria</taxon>
        <taxon>Pseudomonadati</taxon>
        <taxon>Pseudomonadota</taxon>
        <taxon>Betaproteobacteria</taxon>
        <taxon>Burkholderiales</taxon>
        <taxon>Burkholderiaceae</taxon>
        <taxon>Burkholderia</taxon>
    </lineage>
</organism>
<accession>A0ABY5BC75</accession>
<geneLocation type="plasmid" evidence="1 2">
    <name>unnamed1</name>
</geneLocation>
<sequence length="63" mass="7118">MTTQADSKIKRAESITVQVQTVICPHCEAEQEGWMVDPRGRDHECDECGQTYHVPDNVAVKVF</sequence>
<dbReference type="Proteomes" id="UP001056386">
    <property type="component" value="Plasmid unnamed1"/>
</dbReference>
<gene>
    <name evidence="1" type="ORF">NFI99_12690</name>
</gene>
<reference evidence="1" key="1">
    <citation type="submission" date="2022-06" db="EMBL/GenBank/DDBJ databases">
        <title>Draft genome sequence of Burkholderia glumae strain GR20004 isolated from rice panicle showing bacterial panicle blight.</title>
        <authorList>
            <person name="Choi S.Y."/>
            <person name="Lee Y.H."/>
        </authorList>
    </citation>
    <scope>NUCLEOTIDE SEQUENCE</scope>
    <source>
        <strain evidence="1">GR20004</strain>
        <plasmid evidence="1">unnamed1</plasmid>
    </source>
</reference>
<dbReference type="RefSeq" id="WP_252836582.1">
    <property type="nucleotide sequence ID" value="NZ_CP099584.1"/>
</dbReference>
<dbReference type="EMBL" id="CP099584">
    <property type="protein sequence ID" value="USS44143.1"/>
    <property type="molecule type" value="Genomic_DNA"/>
</dbReference>